<organism evidence="1 2">
    <name type="scientific">Psychroserpens burtonensis</name>
    <dbReference type="NCBI Taxonomy" id="49278"/>
    <lineage>
        <taxon>Bacteria</taxon>
        <taxon>Pseudomonadati</taxon>
        <taxon>Bacteroidota</taxon>
        <taxon>Flavobacteriia</taxon>
        <taxon>Flavobacteriales</taxon>
        <taxon>Flavobacteriaceae</taxon>
        <taxon>Psychroserpens</taxon>
    </lineage>
</organism>
<name>A0A5C7BGK9_9FLAO</name>
<evidence type="ECO:0000313" key="1">
    <source>
        <dbReference type="EMBL" id="TXE18595.1"/>
    </source>
</evidence>
<dbReference type="Proteomes" id="UP000321938">
    <property type="component" value="Unassembled WGS sequence"/>
</dbReference>
<sequence length="93" mass="10839">MSKIISHKVELQLAKKTDLLHAAGLLKFGTIYYLKHSKTHLLSGPYVLDKFHNSTKLKDYFQSNSIYVPLVDFDFDINNNLQQVDFKIQMSYE</sequence>
<proteinExistence type="predicted"/>
<reference evidence="1 2" key="1">
    <citation type="submission" date="2019-08" db="EMBL/GenBank/DDBJ databases">
        <title>Genome of Psychroserpens burtonensis ACAM 167.</title>
        <authorList>
            <person name="Bowman J.P."/>
        </authorList>
    </citation>
    <scope>NUCLEOTIDE SEQUENCE [LARGE SCALE GENOMIC DNA]</scope>
    <source>
        <strain evidence="1 2">ACAM 167</strain>
    </source>
</reference>
<accession>A0A5C7BGK9</accession>
<dbReference type="AlphaFoldDB" id="A0A5C7BGK9"/>
<evidence type="ECO:0000313" key="2">
    <source>
        <dbReference type="Proteomes" id="UP000321938"/>
    </source>
</evidence>
<dbReference type="RefSeq" id="WP_147231353.1">
    <property type="nucleotide sequence ID" value="NZ_VOSB01000007.1"/>
</dbReference>
<dbReference type="EMBL" id="VOSB01000007">
    <property type="protein sequence ID" value="TXE18595.1"/>
    <property type="molecule type" value="Genomic_DNA"/>
</dbReference>
<comment type="caution">
    <text evidence="1">The sequence shown here is derived from an EMBL/GenBank/DDBJ whole genome shotgun (WGS) entry which is preliminary data.</text>
</comment>
<keyword evidence="2" id="KW-1185">Reference proteome</keyword>
<protein>
    <submittedName>
        <fullName evidence="1">Uncharacterized protein</fullName>
    </submittedName>
</protein>
<gene>
    <name evidence="1" type="ORF">ES692_06010</name>
</gene>